<dbReference type="Gramene" id="RZC73575">
    <property type="protein sequence ID" value="RZC73575"/>
    <property type="gene ID" value="C5167_049053"/>
</dbReference>
<accession>A0A4Y7KNW4</accession>
<sequence>MSPPPGCSPFPRRMITRTSRDYQREATRCGDNLFWRITNNTSNDDKTEMLLSFDIHNEKLHFIHLPIECTQVPMNEHQYVEVDHHLLEFKGYPCVARSEKIIINNRYHHHQCIAQRRFCRCCFKVHLYVLKNKLQQVWEKEESFDIQMEEGSLPVPFCCYCGTTASSTTATDATTTIPPTRMLSFSDQVILYWFNGTYLVFYNLQMKHFEVVNCCNEENRAVFEVKMKGIPGRRRIGEDDRIYCPYMDYQLHAQVENILSLKTFIPEGGTYGSSHIWMEKSKIAIRATID</sequence>
<keyword evidence="2" id="KW-1185">Reference proteome</keyword>
<proteinExistence type="predicted"/>
<evidence type="ECO:0000313" key="2">
    <source>
        <dbReference type="Proteomes" id="UP000316621"/>
    </source>
</evidence>
<gene>
    <name evidence="1" type="ORF">C5167_049053</name>
</gene>
<evidence type="ECO:0000313" key="1">
    <source>
        <dbReference type="EMBL" id="RZC73575.1"/>
    </source>
</evidence>
<dbReference type="EMBL" id="CM010722">
    <property type="protein sequence ID" value="RZC73575.1"/>
    <property type="molecule type" value="Genomic_DNA"/>
</dbReference>
<protein>
    <submittedName>
        <fullName evidence="1">Uncharacterized protein</fullName>
    </submittedName>
</protein>
<organism evidence="1 2">
    <name type="scientific">Papaver somniferum</name>
    <name type="common">Opium poppy</name>
    <dbReference type="NCBI Taxonomy" id="3469"/>
    <lineage>
        <taxon>Eukaryota</taxon>
        <taxon>Viridiplantae</taxon>
        <taxon>Streptophyta</taxon>
        <taxon>Embryophyta</taxon>
        <taxon>Tracheophyta</taxon>
        <taxon>Spermatophyta</taxon>
        <taxon>Magnoliopsida</taxon>
        <taxon>Ranunculales</taxon>
        <taxon>Papaveraceae</taxon>
        <taxon>Papaveroideae</taxon>
        <taxon>Papaver</taxon>
    </lineage>
</organism>
<dbReference type="Proteomes" id="UP000316621">
    <property type="component" value="Chromosome 8"/>
</dbReference>
<reference evidence="1 2" key="1">
    <citation type="journal article" date="2018" name="Science">
        <title>The opium poppy genome and morphinan production.</title>
        <authorList>
            <person name="Guo L."/>
            <person name="Winzer T."/>
            <person name="Yang X."/>
            <person name="Li Y."/>
            <person name="Ning Z."/>
            <person name="He Z."/>
            <person name="Teodor R."/>
            <person name="Lu Y."/>
            <person name="Bowser T.A."/>
            <person name="Graham I.A."/>
            <person name="Ye K."/>
        </authorList>
    </citation>
    <scope>NUCLEOTIDE SEQUENCE [LARGE SCALE GENOMIC DNA]</scope>
    <source>
        <strain evidence="2">cv. HN1</strain>
        <tissue evidence="1">Leaves</tissue>
    </source>
</reference>
<dbReference type="AlphaFoldDB" id="A0A4Y7KNW4"/>
<name>A0A4Y7KNW4_PAPSO</name>